<dbReference type="EMBL" id="CP035107">
    <property type="protein sequence ID" value="QAR31374.1"/>
    <property type="molecule type" value="Genomic_DNA"/>
</dbReference>
<proteinExistence type="predicted"/>
<protein>
    <recommendedName>
        <fullName evidence="3">Lipopolysaccharide-assembly</fullName>
    </recommendedName>
</protein>
<dbReference type="OrthoDB" id="9790776at2"/>
<dbReference type="GO" id="GO:0019867">
    <property type="term" value="C:outer membrane"/>
    <property type="evidence" value="ECO:0007669"/>
    <property type="project" value="InterPro"/>
</dbReference>
<dbReference type="OMA" id="RFSFFYD"/>
<evidence type="ECO:0008006" key="3">
    <source>
        <dbReference type="Google" id="ProtNLM"/>
    </source>
</evidence>
<evidence type="ECO:0000313" key="1">
    <source>
        <dbReference type="EMBL" id="QAR31374.1"/>
    </source>
</evidence>
<dbReference type="Proteomes" id="UP000287701">
    <property type="component" value="Chromosome"/>
</dbReference>
<dbReference type="InterPro" id="IPR007485">
    <property type="entry name" value="LPS_assembly_LptE"/>
</dbReference>
<dbReference type="RefSeq" id="WP_014791302.1">
    <property type="nucleotide sequence ID" value="NZ_CP035107.1"/>
</dbReference>
<accession>A0A3R5X0C1</accession>
<dbReference type="Gene3D" id="3.30.160.150">
    <property type="entry name" value="Lipoprotein like domain"/>
    <property type="match status" value="1"/>
</dbReference>
<dbReference type="Pfam" id="PF04390">
    <property type="entry name" value="LptE"/>
    <property type="match status" value="1"/>
</dbReference>
<dbReference type="GeneID" id="71569673"/>
<gene>
    <name evidence="1" type="ORF">EQP59_08480</name>
</gene>
<reference evidence="1 2" key="1">
    <citation type="submission" date="2019-01" db="EMBL/GenBank/DDBJ databases">
        <title>Whole Genome of Ornithobacterium rhinotracheale FARPER-174b.</title>
        <authorList>
            <person name="Tataje-Lavanda L.A."/>
            <person name="Montalvan A."/>
            <person name="Montesinos R."/>
            <person name="Zimic M."/>
            <person name="Fernandez-Sanchez M."/>
            <person name="Fernandez-Diaz M."/>
        </authorList>
    </citation>
    <scope>NUCLEOTIDE SEQUENCE [LARGE SCALE GENOMIC DNA]</scope>
    <source>
        <strain evidence="1 2">FARPER-174b</strain>
    </source>
</reference>
<name>A0A3R5X0C1_ORNRH</name>
<sequence>MAYKKIIFSLLGLMLLLSLNGCYTFTGSSLDPRIHTANIRKFPNYAPLQNPNLSQEFTNALQLRFEQRTKLTLVNTEDANIIIDGEITDYTVTPTSVVSGDRAAQNRLTITVKVRYENKIQEEKSFSRTFSDYGDFEANQSLVQVQDELTEKIIKRLIDQIFNAIVADW</sequence>
<dbReference type="GO" id="GO:0043165">
    <property type="term" value="P:Gram-negative-bacterium-type cell outer membrane assembly"/>
    <property type="evidence" value="ECO:0007669"/>
    <property type="project" value="InterPro"/>
</dbReference>
<dbReference type="AlphaFoldDB" id="A0A3R5X0C1"/>
<evidence type="ECO:0000313" key="2">
    <source>
        <dbReference type="Proteomes" id="UP000287701"/>
    </source>
</evidence>
<organism evidence="1 2">
    <name type="scientific">Ornithobacterium rhinotracheale</name>
    <dbReference type="NCBI Taxonomy" id="28251"/>
    <lineage>
        <taxon>Bacteria</taxon>
        <taxon>Pseudomonadati</taxon>
        <taxon>Bacteroidota</taxon>
        <taxon>Flavobacteriia</taxon>
        <taxon>Flavobacteriales</taxon>
        <taxon>Weeksellaceae</taxon>
        <taxon>Ornithobacterium</taxon>
    </lineage>
</organism>